<accession>A0ABS7WZD1</accession>
<evidence type="ECO:0000259" key="2">
    <source>
        <dbReference type="Pfam" id="PF01478"/>
    </source>
</evidence>
<dbReference type="Pfam" id="PF01478">
    <property type="entry name" value="Peptidase_A24"/>
    <property type="match status" value="1"/>
</dbReference>
<dbReference type="RefSeq" id="WP_224415626.1">
    <property type="nucleotide sequence ID" value="NZ_JAGXFC010000001.1"/>
</dbReference>
<protein>
    <submittedName>
        <fullName evidence="3">Prepilin peptidase</fullName>
    </submittedName>
</protein>
<feature type="transmembrane region" description="Helical" evidence="1">
    <location>
        <begin position="55"/>
        <end position="73"/>
    </location>
</feature>
<evidence type="ECO:0000313" key="3">
    <source>
        <dbReference type="EMBL" id="MBZ9567548.1"/>
    </source>
</evidence>
<keyword evidence="1" id="KW-0472">Membrane</keyword>
<dbReference type="InterPro" id="IPR000045">
    <property type="entry name" value="Prepilin_IV_endopep_pep"/>
</dbReference>
<proteinExistence type="predicted"/>
<dbReference type="Proteomes" id="UP001319883">
    <property type="component" value="Unassembled WGS sequence"/>
</dbReference>
<sequence length="153" mass="15831">MQPSSLILAAPLALLLVSAVMWDLRKRRIPNLLIMAGAVVGILLQGLLAGHDGALAAIEGLGIGLIVLLPGYLAGFTGAGDVKLMAAIGTFLGPYSVFLAALASIAVGGADRPGLRRERTVFPYHHLALGTLRADAQDAGRYRPAGLPRACRG</sequence>
<name>A0ABS7WZD1_9GAMM</name>
<feature type="transmembrane region" description="Helical" evidence="1">
    <location>
        <begin position="85"/>
        <end position="110"/>
    </location>
</feature>
<keyword evidence="4" id="KW-1185">Reference proteome</keyword>
<reference evidence="3 4" key="1">
    <citation type="submission" date="2021-05" db="EMBL/GenBank/DDBJ databases">
        <title>Petroleum and Energy Research Collection (APPE): ex situ preservation of microbial diversity associated with the oil industry and exploitation of its biotechnological potential.</title>
        <authorList>
            <person name="Paixao C.T.M."/>
            <person name="Gomes M.B."/>
            <person name="Oliveira V.M."/>
        </authorList>
    </citation>
    <scope>NUCLEOTIDE SEQUENCE [LARGE SCALE GENOMIC DNA]</scope>
    <source>
        <strain evidence="3 4">LIT2</strain>
    </source>
</reference>
<feature type="transmembrane region" description="Helical" evidence="1">
    <location>
        <begin position="29"/>
        <end position="48"/>
    </location>
</feature>
<dbReference type="Gene3D" id="1.20.120.1220">
    <property type="match status" value="1"/>
</dbReference>
<evidence type="ECO:0000313" key="4">
    <source>
        <dbReference type="Proteomes" id="UP001319883"/>
    </source>
</evidence>
<keyword evidence="1" id="KW-0812">Transmembrane</keyword>
<dbReference type="EMBL" id="JAGXFD010000001">
    <property type="protein sequence ID" value="MBZ9567548.1"/>
    <property type="molecule type" value="Genomic_DNA"/>
</dbReference>
<gene>
    <name evidence="3" type="ORF">KGQ91_07625</name>
</gene>
<evidence type="ECO:0000256" key="1">
    <source>
        <dbReference type="SAM" id="Phobius"/>
    </source>
</evidence>
<organism evidence="3 4">
    <name type="scientific">Modicisalibacter tunisiensis</name>
    <dbReference type="NCBI Taxonomy" id="390637"/>
    <lineage>
        <taxon>Bacteria</taxon>
        <taxon>Pseudomonadati</taxon>
        <taxon>Pseudomonadota</taxon>
        <taxon>Gammaproteobacteria</taxon>
        <taxon>Oceanospirillales</taxon>
        <taxon>Halomonadaceae</taxon>
        <taxon>Modicisalibacter</taxon>
    </lineage>
</organism>
<feature type="domain" description="Prepilin type IV endopeptidase peptidase" evidence="2">
    <location>
        <begin position="12"/>
        <end position="109"/>
    </location>
</feature>
<comment type="caution">
    <text evidence="3">The sequence shown here is derived from an EMBL/GenBank/DDBJ whole genome shotgun (WGS) entry which is preliminary data.</text>
</comment>
<keyword evidence="1" id="KW-1133">Transmembrane helix</keyword>